<dbReference type="EMBL" id="LSRX01000532">
    <property type="protein sequence ID" value="OLP94710.1"/>
    <property type="molecule type" value="Genomic_DNA"/>
</dbReference>
<dbReference type="InterPro" id="IPR011990">
    <property type="entry name" value="TPR-like_helical_dom_sf"/>
</dbReference>
<accession>A0A1Q9DHY0</accession>
<organism evidence="1 2">
    <name type="scientific">Symbiodinium microadriaticum</name>
    <name type="common">Dinoflagellate</name>
    <name type="synonym">Zooxanthella microadriatica</name>
    <dbReference type="NCBI Taxonomy" id="2951"/>
    <lineage>
        <taxon>Eukaryota</taxon>
        <taxon>Sar</taxon>
        <taxon>Alveolata</taxon>
        <taxon>Dinophyceae</taxon>
        <taxon>Suessiales</taxon>
        <taxon>Symbiodiniaceae</taxon>
        <taxon>Symbiodinium</taxon>
    </lineage>
</organism>
<evidence type="ECO:0008006" key="3">
    <source>
        <dbReference type="Google" id="ProtNLM"/>
    </source>
</evidence>
<comment type="caution">
    <text evidence="1">The sequence shown here is derived from an EMBL/GenBank/DDBJ whole genome shotgun (WGS) entry which is preliminary data.</text>
</comment>
<keyword evidence="2" id="KW-1185">Reference proteome</keyword>
<protein>
    <recommendedName>
        <fullName evidence="3">Pentatricopeptide repeat-containing protein</fullName>
    </recommendedName>
</protein>
<dbReference type="Gene3D" id="1.25.40.10">
    <property type="entry name" value="Tetratricopeptide repeat domain"/>
    <property type="match status" value="1"/>
</dbReference>
<dbReference type="OrthoDB" id="424378at2759"/>
<name>A0A1Q9DHY0_SYMMI</name>
<evidence type="ECO:0000313" key="1">
    <source>
        <dbReference type="EMBL" id="OLP94710.1"/>
    </source>
</evidence>
<reference evidence="1 2" key="1">
    <citation type="submission" date="2016-02" db="EMBL/GenBank/DDBJ databases">
        <title>Genome analysis of coral dinoflagellate symbionts highlights evolutionary adaptations to a symbiotic lifestyle.</title>
        <authorList>
            <person name="Aranda M."/>
            <person name="Li Y."/>
            <person name="Liew Y.J."/>
            <person name="Baumgarten S."/>
            <person name="Simakov O."/>
            <person name="Wilson M."/>
            <person name="Piel J."/>
            <person name="Ashoor H."/>
            <person name="Bougouffa S."/>
            <person name="Bajic V.B."/>
            <person name="Ryu T."/>
            <person name="Ravasi T."/>
            <person name="Bayer T."/>
            <person name="Micklem G."/>
            <person name="Kim H."/>
            <person name="Bhak J."/>
            <person name="Lajeunesse T.C."/>
            <person name="Voolstra C.R."/>
        </authorList>
    </citation>
    <scope>NUCLEOTIDE SEQUENCE [LARGE SCALE GENOMIC DNA]</scope>
    <source>
        <strain evidence="1 2">CCMP2467</strain>
    </source>
</reference>
<dbReference type="AlphaFoldDB" id="A0A1Q9DHY0"/>
<dbReference type="Proteomes" id="UP000186817">
    <property type="component" value="Unassembled WGS sequence"/>
</dbReference>
<evidence type="ECO:0000313" key="2">
    <source>
        <dbReference type="Proteomes" id="UP000186817"/>
    </source>
</evidence>
<sequence length="495" mass="55450">MNLSSRCMLQLDTWLQEGWHRRVPTWESRSCAKASSSQEESPLLMAFTQFQALLGSSPRGCVMRAYAGHHTLLTAKERWEQMLRLCRRRNFPTISADVQALHTFFSLGKYEECARLYDKILADTPDAVHPAVLELGLRCFGLLQHKQRVQEIWSETEKKNLRDDEMFFAMLCALADLGDVEGAAQLVQLMLEENQEINEHILGSAIDACKNREPPSASAARCFFQVLVHERGVQPSTVVFTNLVAAHRFAPVAQLTTVYQQMTQEFGLLPSLVFAETYLGCVLLLGDKFQNARNVEEVADRLAGVAESRQKAARAALRDFRAAGLRLSRLCKIIEKYLSKVNRANMAREDGIQKKCWGPFQIQMAGRRSAHPVIWRLGGSARRLERAFAGPRRGLVSRRDFEHGLSELGISADDLEGLGYVDSHHAFSSLDYASRGTLLLEELTRKPIARRHRLSSASATSRALRRSTSVDSLSSTETYGLGLDSARLREANPSG</sequence>
<proteinExistence type="predicted"/>
<gene>
    <name evidence="1" type="ORF">AK812_SmicGene23234</name>
</gene>